<organism evidence="1 2">
    <name type="scientific">Lithocarpus litseifolius</name>
    <dbReference type="NCBI Taxonomy" id="425828"/>
    <lineage>
        <taxon>Eukaryota</taxon>
        <taxon>Viridiplantae</taxon>
        <taxon>Streptophyta</taxon>
        <taxon>Embryophyta</taxon>
        <taxon>Tracheophyta</taxon>
        <taxon>Spermatophyta</taxon>
        <taxon>Magnoliopsida</taxon>
        <taxon>eudicotyledons</taxon>
        <taxon>Gunneridae</taxon>
        <taxon>Pentapetalae</taxon>
        <taxon>rosids</taxon>
        <taxon>fabids</taxon>
        <taxon>Fagales</taxon>
        <taxon>Fagaceae</taxon>
        <taxon>Lithocarpus</taxon>
    </lineage>
</organism>
<feature type="non-terminal residue" evidence="1">
    <location>
        <position position="1"/>
    </location>
</feature>
<protein>
    <submittedName>
        <fullName evidence="1">Uncharacterized protein</fullName>
    </submittedName>
</protein>
<dbReference type="Proteomes" id="UP001459277">
    <property type="component" value="Unassembled WGS sequence"/>
</dbReference>
<evidence type="ECO:0000313" key="2">
    <source>
        <dbReference type="Proteomes" id="UP001459277"/>
    </source>
</evidence>
<sequence>KLIINVFFEWKLLGFKWAYGPKCPFFKWLDNPTCMCGNEAAHLVQQKLDLLRSELQLAHERKRAAT</sequence>
<dbReference type="EMBL" id="JAZDWU010000008">
    <property type="protein sequence ID" value="KAK9993016.1"/>
    <property type="molecule type" value="Genomic_DNA"/>
</dbReference>
<keyword evidence="2" id="KW-1185">Reference proteome</keyword>
<name>A0AAW2C462_9ROSI</name>
<gene>
    <name evidence="1" type="ORF">SO802_022719</name>
</gene>
<evidence type="ECO:0000313" key="1">
    <source>
        <dbReference type="EMBL" id="KAK9993016.1"/>
    </source>
</evidence>
<accession>A0AAW2C462</accession>
<reference evidence="1 2" key="1">
    <citation type="submission" date="2024-01" db="EMBL/GenBank/DDBJ databases">
        <title>A telomere-to-telomere, gap-free genome of sweet tea (Lithocarpus litseifolius).</title>
        <authorList>
            <person name="Zhou J."/>
        </authorList>
    </citation>
    <scope>NUCLEOTIDE SEQUENCE [LARGE SCALE GENOMIC DNA]</scope>
    <source>
        <strain evidence="1">Zhou-2022a</strain>
        <tissue evidence="1">Leaf</tissue>
    </source>
</reference>
<proteinExistence type="predicted"/>
<comment type="caution">
    <text evidence="1">The sequence shown here is derived from an EMBL/GenBank/DDBJ whole genome shotgun (WGS) entry which is preliminary data.</text>
</comment>
<dbReference type="AlphaFoldDB" id="A0AAW2C462"/>